<dbReference type="PANTHER" id="PTHR46323">
    <property type="entry name" value="BETA-GALACTOSIDASE"/>
    <property type="match status" value="1"/>
</dbReference>
<dbReference type="PROSITE" id="PS00719">
    <property type="entry name" value="GLYCOSYL_HYDROL_F2_1"/>
    <property type="match status" value="1"/>
</dbReference>
<evidence type="ECO:0000313" key="10">
    <source>
        <dbReference type="EMBL" id="AIQ65657.1"/>
    </source>
</evidence>
<dbReference type="Pfam" id="PF16353">
    <property type="entry name" value="LacZ_4"/>
    <property type="match status" value="1"/>
</dbReference>
<evidence type="ECO:0000256" key="7">
    <source>
        <dbReference type="ARBA" id="ARBA00032230"/>
    </source>
</evidence>
<dbReference type="Gene3D" id="2.60.40.10">
    <property type="entry name" value="Immunoglobulins"/>
    <property type="match status" value="2"/>
</dbReference>
<dbReference type="InterPro" id="IPR011013">
    <property type="entry name" value="Gal_mutarotase_sf_dom"/>
</dbReference>
<dbReference type="OrthoDB" id="9762066at2"/>
<dbReference type="InterPro" id="IPR023230">
    <property type="entry name" value="Glyco_hydro_2_CS"/>
</dbReference>
<evidence type="ECO:0000256" key="5">
    <source>
        <dbReference type="ARBA" id="ARBA00022801"/>
    </source>
</evidence>
<dbReference type="FunFam" id="3.20.20.80:FF:000018">
    <property type="entry name" value="Beta-galactosidase"/>
    <property type="match status" value="1"/>
</dbReference>
<dbReference type="PANTHER" id="PTHR46323:SF2">
    <property type="entry name" value="BETA-GALACTOSIDASE"/>
    <property type="match status" value="1"/>
</dbReference>
<dbReference type="InterPro" id="IPR006103">
    <property type="entry name" value="Glyco_hydro_2_cat"/>
</dbReference>
<dbReference type="SUPFAM" id="SSF49785">
    <property type="entry name" value="Galactose-binding domain-like"/>
    <property type="match status" value="1"/>
</dbReference>
<evidence type="ECO:0000256" key="8">
    <source>
        <dbReference type="RuleBase" id="RU361154"/>
    </source>
</evidence>
<dbReference type="SMART" id="SM01038">
    <property type="entry name" value="Bgal_small_N"/>
    <property type="match status" value="1"/>
</dbReference>
<dbReference type="GO" id="GO:0030246">
    <property type="term" value="F:carbohydrate binding"/>
    <property type="evidence" value="ECO:0007669"/>
    <property type="project" value="InterPro"/>
</dbReference>
<sequence length="1000" mass="112660">MSFVPKYWEDPELLQINREAARAYYIPYASAADARSRKRGRSPYYVTLNGRWKFKYHSSVSEVKEECVTTDCDTGGWDDLTVPSCWQTNGYDQLHYTNINYPFPFDPPFVPNENPAGVYVREFSLPDKWEGKEKYAVFEGVNSCFYLWVNGQFIGYSQGSRMPAEFNISSYVRPGVNRMTVMVLKWCDGSYLEDQDLWRFSGIFRDVYLLARESAHITDVFNRTSLSAGYDEAALDCEIGTTGSLEVEAELRDGDGVTLGTAQAVIDGLGTLKLRVSHPVLWNAEHPYLYHLYVSAGGEVLHFAVGFREISIQGGVFTINGQAVKLKGVNRHDSHPELGQTIPVNHMVKDLRLMKQHNINTIRTSHYPNDSRFLELCDEYGFYVVGEADLECHGALPAGDFNWFTRQPGWEKAFVERAYRMVERDKNHPSVIIWSMGNESGYGENHMAMARWTKGRDASRPIHYEGSDPRHGGSPDTEVLDMESRMYASSEAIAAYASDPDTSKPMFLCEYSHAMGNGPGDLQDYWDVINRYPKLMGGCVWEWVDHGIKIMKNGRPFYAYGGDFRDKPNDGNFCIDGLVSPDRKPHPGLLELKQVIAPVIFEAEDLEAGLIKVHNRYDFSDLSGVKVLWKLERDGETVRQGEIGGLSAGPHGSQTLEADFGKPDGPGRYYVTLSCVTAQETWWAAPGHEISFGQFKLPTPQPETFKPEALSPLHTEMLDGRLVIRGFDFEYGFNLETGSFDSLVKNGVELLQTPLSFSVWRAPADNDRFVKEEWMKEGYERAKAHIYAVDIIRQDGEAIEVETAFSLGGYLRPPILKGTARWTADASGGLHLQAGVKVRDNIPFLPRFGLCAVMPEGNEEVEYFGKGPHESYIDKGRSTKTGKYLTTVDDLFEDYIMPQENGSHNETEWVIVSSELGMGLRFDSSTPFSFNASHYTPEDLTEAGHNYELSRRPETIVHLDYRMSGVGSNSCGPALLAPYRLDEKEFEFGLSIAPVFKEDE</sequence>
<dbReference type="Pfam" id="PF00703">
    <property type="entry name" value="Glyco_hydro_2"/>
    <property type="match status" value="1"/>
</dbReference>
<dbReference type="InterPro" id="IPR032312">
    <property type="entry name" value="LacZ_4"/>
</dbReference>
<dbReference type="InterPro" id="IPR014718">
    <property type="entry name" value="GH-type_carb-bd"/>
</dbReference>
<dbReference type="SUPFAM" id="SSF74650">
    <property type="entry name" value="Galactose mutarotase-like"/>
    <property type="match status" value="1"/>
</dbReference>
<dbReference type="HOGENOM" id="CLU_002346_0_2_9"/>
<evidence type="ECO:0000256" key="6">
    <source>
        <dbReference type="ARBA" id="ARBA00023295"/>
    </source>
</evidence>
<gene>
    <name evidence="10" type="ORF">PSTEL_23660</name>
</gene>
<dbReference type="GO" id="GO:0009341">
    <property type="term" value="C:beta-galactosidase complex"/>
    <property type="evidence" value="ECO:0007669"/>
    <property type="project" value="InterPro"/>
</dbReference>
<dbReference type="EC" id="3.2.1.23" evidence="3 8"/>
<dbReference type="AlphaFoldDB" id="A0A089LXK4"/>
<evidence type="ECO:0000256" key="1">
    <source>
        <dbReference type="ARBA" id="ARBA00001412"/>
    </source>
</evidence>
<dbReference type="KEGG" id="pste:PSTEL_23660"/>
<comment type="catalytic activity">
    <reaction evidence="1 8">
        <text>Hydrolysis of terminal non-reducing beta-D-galactose residues in beta-D-galactosides.</text>
        <dbReference type="EC" id="3.2.1.23"/>
    </reaction>
</comment>
<dbReference type="InterPro" id="IPR006101">
    <property type="entry name" value="Glyco_hydro_2"/>
</dbReference>
<evidence type="ECO:0000256" key="3">
    <source>
        <dbReference type="ARBA" id="ARBA00012756"/>
    </source>
</evidence>
<evidence type="ECO:0000259" key="9">
    <source>
        <dbReference type="SMART" id="SM01038"/>
    </source>
</evidence>
<protein>
    <recommendedName>
        <fullName evidence="4 8">Beta-galactosidase</fullName>
        <ecNumber evidence="3 8">3.2.1.23</ecNumber>
    </recommendedName>
    <alternativeName>
        <fullName evidence="7 8">Lactase</fullName>
    </alternativeName>
</protein>
<name>A0A089LXK4_9BACL</name>
<dbReference type="InterPro" id="IPR008979">
    <property type="entry name" value="Galactose-bd-like_sf"/>
</dbReference>
<dbReference type="InterPro" id="IPR004199">
    <property type="entry name" value="B-gal_small/dom_5"/>
</dbReference>
<dbReference type="Gene3D" id="2.60.120.260">
    <property type="entry name" value="Galactose-binding domain-like"/>
    <property type="match status" value="1"/>
</dbReference>
<dbReference type="PROSITE" id="PS00608">
    <property type="entry name" value="GLYCOSYL_HYDROL_F2_2"/>
    <property type="match status" value="1"/>
</dbReference>
<dbReference type="GO" id="GO:0005990">
    <property type="term" value="P:lactose catabolic process"/>
    <property type="evidence" value="ECO:0007669"/>
    <property type="project" value="TreeGrafter"/>
</dbReference>
<dbReference type="InterPro" id="IPR006104">
    <property type="entry name" value="Glyco_hydro_2_N"/>
</dbReference>
<dbReference type="RefSeq" id="WP_038698902.1">
    <property type="nucleotide sequence ID" value="NZ_CP009286.1"/>
</dbReference>
<dbReference type="InterPro" id="IPR006102">
    <property type="entry name" value="Ig-like_GH2"/>
</dbReference>
<dbReference type="InterPro" id="IPR023232">
    <property type="entry name" value="Glyco_hydro_2_AS"/>
</dbReference>
<accession>A0A089LXK4</accession>
<keyword evidence="6 8" id="KW-0326">Glycosidase</keyword>
<dbReference type="Gene3D" id="2.70.98.10">
    <property type="match status" value="1"/>
</dbReference>
<evidence type="ECO:0000256" key="2">
    <source>
        <dbReference type="ARBA" id="ARBA00007401"/>
    </source>
</evidence>
<dbReference type="SUPFAM" id="SSF51445">
    <property type="entry name" value="(Trans)glycosidases"/>
    <property type="match status" value="1"/>
</dbReference>
<evidence type="ECO:0000313" key="11">
    <source>
        <dbReference type="Proteomes" id="UP000029507"/>
    </source>
</evidence>
<dbReference type="InterPro" id="IPR017853">
    <property type="entry name" value="GH"/>
</dbReference>
<dbReference type="InterPro" id="IPR036156">
    <property type="entry name" value="Beta-gal/glucu_dom_sf"/>
</dbReference>
<dbReference type="InterPro" id="IPR050347">
    <property type="entry name" value="Bact_Beta-galactosidase"/>
</dbReference>
<proteinExistence type="inferred from homology"/>
<dbReference type="InterPro" id="IPR013783">
    <property type="entry name" value="Ig-like_fold"/>
</dbReference>
<dbReference type="Pfam" id="PF02929">
    <property type="entry name" value="Bgal_small_N"/>
    <property type="match status" value="1"/>
</dbReference>
<dbReference type="Proteomes" id="UP000029507">
    <property type="component" value="Chromosome"/>
</dbReference>
<dbReference type="PRINTS" id="PR00132">
    <property type="entry name" value="GLHYDRLASE2"/>
</dbReference>
<keyword evidence="11" id="KW-1185">Reference proteome</keyword>
<comment type="similarity">
    <text evidence="2 8">Belongs to the glycosyl hydrolase 2 family.</text>
</comment>
<evidence type="ECO:0000256" key="4">
    <source>
        <dbReference type="ARBA" id="ARBA00013303"/>
    </source>
</evidence>
<dbReference type="STRING" id="169760.PSTEL_23660"/>
<reference evidence="10 11" key="1">
    <citation type="submission" date="2014-08" db="EMBL/GenBank/DDBJ databases">
        <title>Comparative genomics of the Paenibacillus odorifer group.</title>
        <authorList>
            <person name="den Bakker H.C."/>
            <person name="Tsai Y.-C."/>
            <person name="Martin N."/>
            <person name="Korlach J."/>
            <person name="Wiedmann M."/>
        </authorList>
    </citation>
    <scope>NUCLEOTIDE SEQUENCE [LARGE SCALE GENOMIC DNA]</scope>
    <source>
        <strain evidence="10 11">DSM 14472</strain>
    </source>
</reference>
<dbReference type="Pfam" id="PF02836">
    <property type="entry name" value="Glyco_hydro_2_C"/>
    <property type="match status" value="1"/>
</dbReference>
<feature type="domain" description="Beta galactosidase small chain/" evidence="9">
    <location>
        <begin position="723"/>
        <end position="993"/>
    </location>
</feature>
<dbReference type="EMBL" id="CP009286">
    <property type="protein sequence ID" value="AIQ65657.1"/>
    <property type="molecule type" value="Genomic_DNA"/>
</dbReference>
<dbReference type="Pfam" id="PF02837">
    <property type="entry name" value="Glyco_hydro_2_N"/>
    <property type="match status" value="1"/>
</dbReference>
<dbReference type="GO" id="GO:0004565">
    <property type="term" value="F:beta-galactosidase activity"/>
    <property type="evidence" value="ECO:0007669"/>
    <property type="project" value="UniProtKB-EC"/>
</dbReference>
<organism evidence="10 11">
    <name type="scientific">Paenibacillus stellifer</name>
    <dbReference type="NCBI Taxonomy" id="169760"/>
    <lineage>
        <taxon>Bacteria</taxon>
        <taxon>Bacillati</taxon>
        <taxon>Bacillota</taxon>
        <taxon>Bacilli</taxon>
        <taxon>Bacillales</taxon>
        <taxon>Paenibacillaceae</taxon>
        <taxon>Paenibacillus</taxon>
    </lineage>
</organism>
<dbReference type="Gene3D" id="3.20.20.80">
    <property type="entry name" value="Glycosidases"/>
    <property type="match status" value="1"/>
</dbReference>
<keyword evidence="5 8" id="KW-0378">Hydrolase</keyword>
<dbReference type="SUPFAM" id="SSF49303">
    <property type="entry name" value="beta-Galactosidase/glucuronidase domain"/>
    <property type="match status" value="2"/>
</dbReference>